<name>A0A8W8IXK9_MAGGI</name>
<organism evidence="1 2">
    <name type="scientific">Magallana gigas</name>
    <name type="common">Pacific oyster</name>
    <name type="synonym">Crassostrea gigas</name>
    <dbReference type="NCBI Taxonomy" id="29159"/>
    <lineage>
        <taxon>Eukaryota</taxon>
        <taxon>Metazoa</taxon>
        <taxon>Spiralia</taxon>
        <taxon>Lophotrochozoa</taxon>
        <taxon>Mollusca</taxon>
        <taxon>Bivalvia</taxon>
        <taxon>Autobranchia</taxon>
        <taxon>Pteriomorphia</taxon>
        <taxon>Ostreida</taxon>
        <taxon>Ostreoidea</taxon>
        <taxon>Ostreidae</taxon>
        <taxon>Magallana</taxon>
    </lineage>
</organism>
<sequence>SQRFMTFDINPTQWNDVYFRYENGTMIGRVNNEIKSRPLTGIIQKRPDAMVFANCKRYGNFKGQLKDIVVYTKCLPRYERPVERYLSGAGL</sequence>
<proteinExistence type="predicted"/>
<protein>
    <submittedName>
        <fullName evidence="1">Uncharacterized protein</fullName>
    </submittedName>
</protein>
<reference evidence="1" key="1">
    <citation type="submission" date="2022-08" db="UniProtKB">
        <authorList>
            <consortium name="EnsemblMetazoa"/>
        </authorList>
    </citation>
    <scope>IDENTIFICATION</scope>
    <source>
        <strain evidence="1">05x7-T-G4-1.051#20</strain>
    </source>
</reference>
<keyword evidence="2" id="KW-1185">Reference proteome</keyword>
<accession>A0A8W8IXK9</accession>
<dbReference type="EnsemblMetazoa" id="G16121.2">
    <property type="protein sequence ID" value="G16121.2:cds"/>
    <property type="gene ID" value="G16121"/>
</dbReference>
<evidence type="ECO:0000313" key="1">
    <source>
        <dbReference type="EnsemblMetazoa" id="G16121.2:cds"/>
    </source>
</evidence>
<evidence type="ECO:0000313" key="2">
    <source>
        <dbReference type="Proteomes" id="UP000005408"/>
    </source>
</evidence>
<dbReference type="AlphaFoldDB" id="A0A8W8IXK9"/>
<dbReference type="Proteomes" id="UP000005408">
    <property type="component" value="Unassembled WGS sequence"/>
</dbReference>